<dbReference type="Pfam" id="PF13377">
    <property type="entry name" value="Peripla_BP_3"/>
    <property type="match status" value="1"/>
</dbReference>
<keyword evidence="1" id="KW-0805">Transcription regulation</keyword>
<protein>
    <submittedName>
        <fullName evidence="5">LacI family transcriptional regulator</fullName>
    </submittedName>
</protein>
<dbReference type="OrthoDB" id="9772505at2"/>
<dbReference type="InterPro" id="IPR028082">
    <property type="entry name" value="Peripla_BP_I"/>
</dbReference>
<gene>
    <name evidence="5" type="ORF">TSACC_2615</name>
</gene>
<reference evidence="6" key="1">
    <citation type="journal article" date="2017" name="Genome Announc.">
        <title>Draft Genome Sequence of Terrimicrobium sacchariphilum NM-5T, a Facultative Anaerobic Soil Bacterium of the Class Spartobacteria.</title>
        <authorList>
            <person name="Qiu Y.L."/>
            <person name="Tourlousse D.M."/>
            <person name="Matsuura N."/>
            <person name="Ohashi A."/>
            <person name="Sekiguchi Y."/>
        </authorList>
    </citation>
    <scope>NUCLEOTIDE SEQUENCE [LARGE SCALE GENOMIC DNA]</scope>
    <source>
        <strain evidence="6">NM-5</strain>
    </source>
</reference>
<keyword evidence="3" id="KW-0804">Transcription</keyword>
<sequence length="341" mass="37980">MARHPQEVSITRIAKEGGVSVATVSRVMNRRVGVSEATRDRIDQLLRKYQFTTTYPQSRQPKVAVLIPVDDFSNYIAKALKGIFTYAREGDMEVNLITRSTHPRTTTLEQIRDQQCAGVIVLLSDYYIDEHRLLAASELPVMFLDAQIAIEGAGFIDNDSYSGSCAATRHLLELGHRKIGFLRYHLSSLNQIQRFKGYENTLKEAGIQPAPAWLAESPAPDKRNVKGVDGLRAMRQLLEQAPDITAVLAVDDEMAFGAMTHLHKIGKKIPADISIVGFDNYPETEIWYPALTTVNHPIQLAGYHASKAIKDAIDNPGKWRPPQEILPTRLVVRESTGPARA</sequence>
<evidence type="ECO:0000313" key="5">
    <source>
        <dbReference type="EMBL" id="GAT32217.1"/>
    </source>
</evidence>
<dbReference type="InterPro" id="IPR046335">
    <property type="entry name" value="LacI/GalR-like_sensor"/>
</dbReference>
<dbReference type="Gene3D" id="1.10.260.40">
    <property type="entry name" value="lambda repressor-like DNA-binding domains"/>
    <property type="match status" value="1"/>
</dbReference>
<dbReference type="PANTHER" id="PTHR30146:SF109">
    <property type="entry name" value="HTH-TYPE TRANSCRIPTIONAL REGULATOR GALS"/>
    <property type="match status" value="1"/>
</dbReference>
<dbReference type="AlphaFoldDB" id="A0A146G5H0"/>
<evidence type="ECO:0000256" key="2">
    <source>
        <dbReference type="ARBA" id="ARBA00023125"/>
    </source>
</evidence>
<evidence type="ECO:0000259" key="4">
    <source>
        <dbReference type="PROSITE" id="PS50932"/>
    </source>
</evidence>
<dbReference type="GO" id="GO:0003700">
    <property type="term" value="F:DNA-binding transcription factor activity"/>
    <property type="evidence" value="ECO:0007669"/>
    <property type="project" value="TreeGrafter"/>
</dbReference>
<dbReference type="SUPFAM" id="SSF53822">
    <property type="entry name" value="Periplasmic binding protein-like I"/>
    <property type="match status" value="1"/>
</dbReference>
<dbReference type="InterPro" id="IPR000843">
    <property type="entry name" value="HTH_LacI"/>
</dbReference>
<dbReference type="PROSITE" id="PS50932">
    <property type="entry name" value="HTH_LACI_2"/>
    <property type="match status" value="1"/>
</dbReference>
<evidence type="ECO:0000313" key="6">
    <source>
        <dbReference type="Proteomes" id="UP000076023"/>
    </source>
</evidence>
<dbReference type="CDD" id="cd06267">
    <property type="entry name" value="PBP1_LacI_sugar_binding-like"/>
    <property type="match status" value="1"/>
</dbReference>
<dbReference type="RefSeq" id="WP_075078061.1">
    <property type="nucleotide sequence ID" value="NZ_BDCO01000002.1"/>
</dbReference>
<evidence type="ECO:0000256" key="1">
    <source>
        <dbReference type="ARBA" id="ARBA00023015"/>
    </source>
</evidence>
<dbReference type="SUPFAM" id="SSF47413">
    <property type="entry name" value="lambda repressor-like DNA-binding domains"/>
    <property type="match status" value="1"/>
</dbReference>
<dbReference type="GO" id="GO:0000976">
    <property type="term" value="F:transcription cis-regulatory region binding"/>
    <property type="evidence" value="ECO:0007669"/>
    <property type="project" value="TreeGrafter"/>
</dbReference>
<dbReference type="STRING" id="690879.TSACC_2615"/>
<dbReference type="Pfam" id="PF00356">
    <property type="entry name" value="LacI"/>
    <property type="match status" value="1"/>
</dbReference>
<proteinExistence type="predicted"/>
<dbReference type="Proteomes" id="UP000076023">
    <property type="component" value="Unassembled WGS sequence"/>
</dbReference>
<comment type="caution">
    <text evidence="5">The sequence shown here is derived from an EMBL/GenBank/DDBJ whole genome shotgun (WGS) entry which is preliminary data.</text>
</comment>
<dbReference type="InterPro" id="IPR010982">
    <property type="entry name" value="Lambda_DNA-bd_dom_sf"/>
</dbReference>
<dbReference type="Gene3D" id="3.40.50.2300">
    <property type="match status" value="2"/>
</dbReference>
<organism evidence="5 6">
    <name type="scientific">Terrimicrobium sacchariphilum</name>
    <dbReference type="NCBI Taxonomy" id="690879"/>
    <lineage>
        <taxon>Bacteria</taxon>
        <taxon>Pseudomonadati</taxon>
        <taxon>Verrucomicrobiota</taxon>
        <taxon>Terrimicrobiia</taxon>
        <taxon>Terrimicrobiales</taxon>
        <taxon>Terrimicrobiaceae</taxon>
        <taxon>Terrimicrobium</taxon>
    </lineage>
</organism>
<feature type="domain" description="HTH lacI-type" evidence="4">
    <location>
        <begin position="8"/>
        <end position="82"/>
    </location>
</feature>
<evidence type="ECO:0000256" key="3">
    <source>
        <dbReference type="ARBA" id="ARBA00023163"/>
    </source>
</evidence>
<name>A0A146G5H0_TERSA</name>
<accession>A0A146G5H0</accession>
<dbReference type="PANTHER" id="PTHR30146">
    <property type="entry name" value="LACI-RELATED TRANSCRIPTIONAL REPRESSOR"/>
    <property type="match status" value="1"/>
</dbReference>
<dbReference type="CDD" id="cd01392">
    <property type="entry name" value="HTH_LacI"/>
    <property type="match status" value="1"/>
</dbReference>
<dbReference type="InParanoid" id="A0A146G5H0"/>
<dbReference type="EMBL" id="BDCO01000002">
    <property type="protein sequence ID" value="GAT32217.1"/>
    <property type="molecule type" value="Genomic_DNA"/>
</dbReference>
<dbReference type="SMART" id="SM00354">
    <property type="entry name" value="HTH_LACI"/>
    <property type="match status" value="1"/>
</dbReference>
<keyword evidence="6" id="KW-1185">Reference proteome</keyword>
<keyword evidence="2" id="KW-0238">DNA-binding</keyword>